<proteinExistence type="predicted"/>
<organism evidence="2 3">
    <name type="scientific">Thalassotalea euphylliae</name>
    <dbReference type="NCBI Taxonomy" id="1655234"/>
    <lineage>
        <taxon>Bacteria</taxon>
        <taxon>Pseudomonadati</taxon>
        <taxon>Pseudomonadota</taxon>
        <taxon>Gammaproteobacteria</taxon>
        <taxon>Alteromonadales</taxon>
        <taxon>Colwelliaceae</taxon>
        <taxon>Thalassotalea</taxon>
    </lineage>
</organism>
<dbReference type="Pfam" id="PF00534">
    <property type="entry name" value="Glycos_transf_1"/>
    <property type="match status" value="1"/>
</dbReference>
<evidence type="ECO:0000259" key="1">
    <source>
        <dbReference type="Pfam" id="PF00534"/>
    </source>
</evidence>
<dbReference type="GO" id="GO:0016757">
    <property type="term" value="F:glycosyltransferase activity"/>
    <property type="evidence" value="ECO:0007669"/>
    <property type="project" value="InterPro"/>
</dbReference>
<dbReference type="Gene3D" id="3.40.50.2000">
    <property type="entry name" value="Glycogen Phosphorylase B"/>
    <property type="match status" value="1"/>
</dbReference>
<gene>
    <name evidence="2" type="ORF">DXX94_15425</name>
</gene>
<evidence type="ECO:0000313" key="3">
    <source>
        <dbReference type="Proteomes" id="UP000256899"/>
    </source>
</evidence>
<evidence type="ECO:0000313" key="2">
    <source>
        <dbReference type="EMBL" id="REL31992.1"/>
    </source>
</evidence>
<reference evidence="3" key="1">
    <citation type="submission" date="2018-08" db="EMBL/GenBank/DDBJ databases">
        <title>Thalassotalea euphylliae genome.</title>
        <authorList>
            <person name="Summers S."/>
            <person name="Rice S.A."/>
            <person name="Freckelton M.L."/>
            <person name="Nedved B.T."/>
            <person name="Hadfield M.G."/>
        </authorList>
    </citation>
    <scope>NUCLEOTIDE SEQUENCE [LARGE SCALE GENOMIC DNA]</scope>
    <source>
        <strain evidence="3">H3</strain>
    </source>
</reference>
<protein>
    <submittedName>
        <fullName evidence="2">Glycosyltransferase</fullName>
    </submittedName>
</protein>
<dbReference type="PANTHER" id="PTHR12526">
    <property type="entry name" value="GLYCOSYLTRANSFERASE"/>
    <property type="match status" value="1"/>
</dbReference>
<dbReference type="AlphaFoldDB" id="A0A3E0U7V7"/>
<dbReference type="EMBL" id="QUOT01000001">
    <property type="protein sequence ID" value="REL31992.1"/>
    <property type="molecule type" value="Genomic_DNA"/>
</dbReference>
<keyword evidence="3" id="KW-1185">Reference proteome</keyword>
<feature type="domain" description="Glycosyl transferase family 1" evidence="1">
    <location>
        <begin position="200"/>
        <end position="369"/>
    </location>
</feature>
<dbReference type="Proteomes" id="UP000256899">
    <property type="component" value="Unassembled WGS sequence"/>
</dbReference>
<dbReference type="CDD" id="cd03801">
    <property type="entry name" value="GT4_PimA-like"/>
    <property type="match status" value="1"/>
</dbReference>
<name>A0A3E0U7V7_9GAMM</name>
<keyword evidence="2" id="KW-0808">Transferase</keyword>
<dbReference type="InterPro" id="IPR001296">
    <property type="entry name" value="Glyco_trans_1"/>
</dbReference>
<dbReference type="SUPFAM" id="SSF53756">
    <property type="entry name" value="UDP-Glycosyltransferase/glycogen phosphorylase"/>
    <property type="match status" value="1"/>
</dbReference>
<comment type="caution">
    <text evidence="2">The sequence shown here is derived from an EMBL/GenBank/DDBJ whole genome shotgun (WGS) entry which is preliminary data.</text>
</comment>
<accession>A0A3E0U7V7</accession>
<sequence>MAKRILVFDPVAYFGGSKQVAKRLVAQLPRDIEVWVATNDVATWQDEAVYCYPLSTPAGLRDKKYGVAFYFKHLCYALQLLRLNKEAGGFARIVGLSGPTVDFALAILQFCKRSTLIQLVQGPVPDSRSAGFGLSRAARIFSLTTAVPSVKRALGRFLNSFSFASSREPAIMVEQFTNAIDQGEIKVHRECRSNGKDNAKNHSKNNGKQQGIEILWSASLIKWKRLDVLLEALKILRNTYGLTEFTVNVCYIKPPAGESSCVDIDSLSRELPPNVRLFEQPENLAQLRARSSIFVSTSEQEPFGLAILEALAAKLAVVVPSDGAYWDRVLEDGKDCAKYQALSPLELAQCLARLIHNPKRCRRIAAKGKAKSKQYRAANCYSQITKALSI</sequence>
<dbReference type="RefSeq" id="WP_116017246.1">
    <property type="nucleotide sequence ID" value="NZ_QUOT01000001.1"/>
</dbReference>
<dbReference type="GO" id="GO:1901135">
    <property type="term" value="P:carbohydrate derivative metabolic process"/>
    <property type="evidence" value="ECO:0007669"/>
    <property type="project" value="UniProtKB-ARBA"/>
</dbReference>